<dbReference type="Pfam" id="PF01419">
    <property type="entry name" value="Jacalin"/>
    <property type="match status" value="1"/>
</dbReference>
<evidence type="ECO:0000313" key="5">
    <source>
        <dbReference type="Proteomes" id="UP001314229"/>
    </source>
</evidence>
<dbReference type="Proteomes" id="UP001314229">
    <property type="component" value="Unassembled WGS sequence"/>
</dbReference>
<evidence type="ECO:0000256" key="1">
    <source>
        <dbReference type="ARBA" id="ARBA00022729"/>
    </source>
</evidence>
<sequence>MHQGDIKIAANSTSGIRSFKRGEAAHTDVEALTSLNILTPDQCLLIHEIIKLEKMQYIALFVLLTTAVLADDRLQHFSFSPPVGSGSGTQYSLTGEGRITAVRVWENFNGYIFGFQFRYGFVWSPIAGHKRGQVLEMELFEGENIVQISGKHNHYLYSVVFTTNRGRTLFAGQPVGHSFNMYPEHDGAELRFISGRVHGAITSIGAHWADVNPAANRTGH</sequence>
<dbReference type="InterPro" id="IPR001229">
    <property type="entry name" value="Jacalin-like_lectin_dom"/>
</dbReference>
<dbReference type="SUPFAM" id="SSF51101">
    <property type="entry name" value="Mannose-binding lectins"/>
    <property type="match status" value="1"/>
</dbReference>
<reference evidence="4 5" key="1">
    <citation type="submission" date="2024-01" db="EMBL/GenBank/DDBJ databases">
        <authorList>
            <person name="Alioto T."/>
            <person name="Alioto T."/>
            <person name="Gomez Garrido J."/>
        </authorList>
    </citation>
    <scope>NUCLEOTIDE SEQUENCE [LARGE SCALE GENOMIC DNA]</scope>
</reference>
<dbReference type="Gene3D" id="2.100.10.30">
    <property type="entry name" value="Jacalin-like lectin domain"/>
    <property type="match status" value="1"/>
</dbReference>
<dbReference type="PANTHER" id="PTHR33589:SF3">
    <property type="entry name" value="ZYMOGEN GRANULE MEMBRANE PROTEIN 16-LIKE"/>
    <property type="match status" value="1"/>
</dbReference>
<dbReference type="SMART" id="SM00915">
    <property type="entry name" value="Jacalin"/>
    <property type="match status" value="1"/>
</dbReference>
<keyword evidence="2" id="KW-0430">Lectin</keyword>
<organism evidence="4 5">
    <name type="scientific">Scomber scombrus</name>
    <name type="common">Atlantic mackerel</name>
    <name type="synonym">Scomber vernalis</name>
    <dbReference type="NCBI Taxonomy" id="13677"/>
    <lineage>
        <taxon>Eukaryota</taxon>
        <taxon>Metazoa</taxon>
        <taxon>Chordata</taxon>
        <taxon>Craniata</taxon>
        <taxon>Vertebrata</taxon>
        <taxon>Euteleostomi</taxon>
        <taxon>Actinopterygii</taxon>
        <taxon>Neopterygii</taxon>
        <taxon>Teleostei</taxon>
        <taxon>Neoteleostei</taxon>
        <taxon>Acanthomorphata</taxon>
        <taxon>Pelagiaria</taxon>
        <taxon>Scombriformes</taxon>
        <taxon>Scombridae</taxon>
        <taxon>Scomber</taxon>
    </lineage>
</organism>
<dbReference type="InterPro" id="IPR052321">
    <property type="entry name" value="PolyBind_ProtTraffic"/>
</dbReference>
<keyword evidence="1" id="KW-0732">Signal</keyword>
<protein>
    <submittedName>
        <fullName evidence="4">Zymogen granule membrane protein 16-like</fullName>
    </submittedName>
</protein>
<comment type="caution">
    <text evidence="4">The sequence shown here is derived from an EMBL/GenBank/DDBJ whole genome shotgun (WGS) entry which is preliminary data.</text>
</comment>
<evidence type="ECO:0000256" key="2">
    <source>
        <dbReference type="ARBA" id="ARBA00022734"/>
    </source>
</evidence>
<dbReference type="PANTHER" id="PTHR33589">
    <property type="entry name" value="OS11G0524900 PROTEIN"/>
    <property type="match status" value="1"/>
</dbReference>
<dbReference type="PROSITE" id="PS51752">
    <property type="entry name" value="JACALIN_LECTIN"/>
    <property type="match status" value="1"/>
</dbReference>
<evidence type="ECO:0000259" key="3">
    <source>
        <dbReference type="PROSITE" id="PS51752"/>
    </source>
</evidence>
<name>A0AAV1P3K2_SCOSC</name>
<evidence type="ECO:0000313" key="4">
    <source>
        <dbReference type="EMBL" id="CAK6965800.1"/>
    </source>
</evidence>
<dbReference type="GO" id="GO:0030246">
    <property type="term" value="F:carbohydrate binding"/>
    <property type="evidence" value="ECO:0007669"/>
    <property type="project" value="UniProtKB-KW"/>
</dbReference>
<dbReference type="EMBL" id="CAWUFR010000087">
    <property type="protein sequence ID" value="CAK6965800.1"/>
    <property type="molecule type" value="Genomic_DNA"/>
</dbReference>
<gene>
    <name evidence="4" type="ORF">FSCOSCO3_A002170</name>
</gene>
<dbReference type="InterPro" id="IPR036404">
    <property type="entry name" value="Jacalin-like_lectin_dom_sf"/>
</dbReference>
<accession>A0AAV1P3K2</accession>
<keyword evidence="5" id="KW-1185">Reference proteome</keyword>
<proteinExistence type="predicted"/>
<feature type="domain" description="Jacalin-type lectin" evidence="3">
    <location>
        <begin position="77"/>
        <end position="210"/>
    </location>
</feature>
<dbReference type="AlphaFoldDB" id="A0AAV1P3K2"/>